<dbReference type="InterPro" id="IPR033640">
    <property type="entry name" value="FAR_C"/>
</dbReference>
<dbReference type="PANTHER" id="PTHR11011:SF99">
    <property type="entry name" value="FATTY ACYL-COA REDUCTASE 3"/>
    <property type="match status" value="1"/>
</dbReference>
<accession>A0AAV7FB29</accession>
<comment type="function">
    <text evidence="4">Catalyzes the reduction of fatty acyl-CoA to fatty alcohols.</text>
</comment>
<dbReference type="InterPro" id="IPR026055">
    <property type="entry name" value="FAR"/>
</dbReference>
<keyword evidence="4" id="KW-0521">NADP</keyword>
<dbReference type="CDD" id="cd09071">
    <property type="entry name" value="FAR_C"/>
    <property type="match status" value="1"/>
</dbReference>
<evidence type="ECO:0000313" key="8">
    <source>
        <dbReference type="Proteomes" id="UP000825729"/>
    </source>
</evidence>
<dbReference type="InterPro" id="IPR013120">
    <property type="entry name" value="FAR_NAD-bd"/>
</dbReference>
<comment type="caution">
    <text evidence="7">The sequence shown here is derived from an EMBL/GenBank/DDBJ whole genome shotgun (WGS) entry which is preliminary data.</text>
</comment>
<name>A0AAV7FB29_ARIFI</name>
<evidence type="ECO:0000256" key="1">
    <source>
        <dbReference type="ARBA" id="ARBA00005928"/>
    </source>
</evidence>
<organism evidence="7 8">
    <name type="scientific">Aristolochia fimbriata</name>
    <name type="common">White veined hardy Dutchman's pipe vine</name>
    <dbReference type="NCBI Taxonomy" id="158543"/>
    <lineage>
        <taxon>Eukaryota</taxon>
        <taxon>Viridiplantae</taxon>
        <taxon>Streptophyta</taxon>
        <taxon>Embryophyta</taxon>
        <taxon>Tracheophyta</taxon>
        <taxon>Spermatophyta</taxon>
        <taxon>Magnoliopsida</taxon>
        <taxon>Magnoliidae</taxon>
        <taxon>Piperales</taxon>
        <taxon>Aristolochiaceae</taxon>
        <taxon>Aristolochia</taxon>
    </lineage>
</organism>
<feature type="domain" description="Fatty acyl-CoA reductase C-terminal" evidence="5">
    <location>
        <begin position="394"/>
        <end position="490"/>
    </location>
</feature>
<dbReference type="Proteomes" id="UP000825729">
    <property type="component" value="Unassembled WGS sequence"/>
</dbReference>
<dbReference type="Gene3D" id="3.40.50.720">
    <property type="entry name" value="NAD(P)-binding Rossmann-like Domain"/>
    <property type="match status" value="1"/>
</dbReference>
<sequence length="490" mass="55858">MECNRNIAEFLDGKSILVTGSTGYLAKIFVEKVLRIQPQVKMIYLLLRANDTVAATRRLETQVLGADLFKLLRETHGETFNSFISSKVSPIRGNISLENLGIDNSGLREQLFNELDVIINSAANTKFDERYDVALGTNTFGAKNIVEFAKKCVKLGMLLHVSTAFVAGEKAGVIPERPFCMGEALNIGTSTLDPYAELKLMEIKLKQLQDKGVTEERKTIAMKELGLQRAAYFGWPNTYVFTKAMGEMLMGHLRDSVPLVIVRPSIVTSTYLEPFPGWIENTRTIDSLLVAYALGKLKCFIADPTAIVDVIPGDMVVNAIIRLSAAHFCKSSVHIYHMCSSMRNPPNYFKLRDWFYQYFSKHPHIGNDGKPIKVRMGSLMTSMASFNKYMNLHYKLPLEVFSIINRATCRLFSYQYNRLNKKYNYAMRAASLYKPYVFFKGRFDDSNSEWLRVGSSDDSERLLYYRIQDINWEYYFMSVHIPGVVKYLVK</sequence>
<dbReference type="Pfam" id="PF07993">
    <property type="entry name" value="NAD_binding_4"/>
    <property type="match status" value="1"/>
</dbReference>
<dbReference type="GO" id="GO:0102965">
    <property type="term" value="F:alcohol-forming long-chain fatty acyl-CoA reductase activity"/>
    <property type="evidence" value="ECO:0007669"/>
    <property type="project" value="UniProtKB-EC"/>
</dbReference>
<feature type="domain" description="Thioester reductase (TE)" evidence="6">
    <location>
        <begin position="18"/>
        <end position="320"/>
    </location>
</feature>
<evidence type="ECO:0000256" key="2">
    <source>
        <dbReference type="ARBA" id="ARBA00022516"/>
    </source>
</evidence>
<dbReference type="GO" id="GO:0010345">
    <property type="term" value="P:suberin biosynthetic process"/>
    <property type="evidence" value="ECO:0007669"/>
    <property type="project" value="TreeGrafter"/>
</dbReference>
<reference evidence="7 8" key="1">
    <citation type="submission" date="2021-07" db="EMBL/GenBank/DDBJ databases">
        <title>The Aristolochia fimbriata genome: insights into angiosperm evolution, floral development and chemical biosynthesis.</title>
        <authorList>
            <person name="Jiao Y."/>
        </authorList>
    </citation>
    <scope>NUCLEOTIDE SEQUENCE [LARGE SCALE GENOMIC DNA]</scope>
    <source>
        <strain evidence="7">IBCAS-2021</strain>
        <tissue evidence="7">Leaf</tissue>
    </source>
</reference>
<dbReference type="CDD" id="cd05236">
    <property type="entry name" value="FAR-N_SDR_e"/>
    <property type="match status" value="1"/>
</dbReference>
<keyword evidence="4" id="KW-0560">Oxidoreductase</keyword>
<keyword evidence="8" id="KW-1185">Reference proteome</keyword>
<keyword evidence="2 4" id="KW-0444">Lipid biosynthesis</keyword>
<dbReference type="SUPFAM" id="SSF51735">
    <property type="entry name" value="NAD(P)-binding Rossmann-fold domains"/>
    <property type="match status" value="1"/>
</dbReference>
<keyword evidence="3 4" id="KW-0443">Lipid metabolism</keyword>
<dbReference type="Pfam" id="PF03015">
    <property type="entry name" value="Sterile"/>
    <property type="match status" value="1"/>
</dbReference>
<dbReference type="InterPro" id="IPR036291">
    <property type="entry name" value="NAD(P)-bd_dom_sf"/>
</dbReference>
<comment type="similarity">
    <text evidence="1 4">Belongs to the fatty acyl-CoA reductase family.</text>
</comment>
<proteinExistence type="inferred from homology"/>
<evidence type="ECO:0000256" key="4">
    <source>
        <dbReference type="RuleBase" id="RU363097"/>
    </source>
</evidence>
<dbReference type="AlphaFoldDB" id="A0AAV7FB29"/>
<comment type="catalytic activity">
    <reaction evidence="4">
        <text>a long-chain fatty acyl-CoA + 2 NADPH + 2 H(+) = a long-chain primary fatty alcohol + 2 NADP(+) + CoA</text>
        <dbReference type="Rhea" id="RHEA:52716"/>
        <dbReference type="ChEBI" id="CHEBI:15378"/>
        <dbReference type="ChEBI" id="CHEBI:57287"/>
        <dbReference type="ChEBI" id="CHEBI:57783"/>
        <dbReference type="ChEBI" id="CHEBI:58349"/>
        <dbReference type="ChEBI" id="CHEBI:77396"/>
        <dbReference type="ChEBI" id="CHEBI:83139"/>
        <dbReference type="EC" id="1.2.1.84"/>
    </reaction>
</comment>
<evidence type="ECO:0000256" key="3">
    <source>
        <dbReference type="ARBA" id="ARBA00023098"/>
    </source>
</evidence>
<dbReference type="EMBL" id="JAINDJ010000002">
    <property type="protein sequence ID" value="KAG9457257.1"/>
    <property type="molecule type" value="Genomic_DNA"/>
</dbReference>
<dbReference type="GO" id="GO:0035336">
    <property type="term" value="P:long-chain fatty-acyl-CoA metabolic process"/>
    <property type="evidence" value="ECO:0007669"/>
    <property type="project" value="TreeGrafter"/>
</dbReference>
<protein>
    <recommendedName>
        <fullName evidence="4">Fatty acyl-CoA reductase</fullName>
        <ecNumber evidence="4">1.2.1.84</ecNumber>
    </recommendedName>
</protein>
<dbReference type="GO" id="GO:0080019">
    <property type="term" value="F:alcohol-forming very long-chain fatty acyl-CoA reductase activity"/>
    <property type="evidence" value="ECO:0007669"/>
    <property type="project" value="InterPro"/>
</dbReference>
<evidence type="ECO:0000259" key="5">
    <source>
        <dbReference type="Pfam" id="PF03015"/>
    </source>
</evidence>
<dbReference type="PANTHER" id="PTHR11011">
    <property type="entry name" value="MALE STERILITY PROTEIN 2-RELATED"/>
    <property type="match status" value="1"/>
</dbReference>
<gene>
    <name evidence="7" type="ORF">H6P81_001765</name>
</gene>
<evidence type="ECO:0000313" key="7">
    <source>
        <dbReference type="EMBL" id="KAG9457257.1"/>
    </source>
</evidence>
<evidence type="ECO:0000259" key="6">
    <source>
        <dbReference type="Pfam" id="PF07993"/>
    </source>
</evidence>
<dbReference type="EC" id="1.2.1.84" evidence="4"/>